<dbReference type="GO" id="GO:0016887">
    <property type="term" value="F:ATP hydrolysis activity"/>
    <property type="evidence" value="ECO:0007669"/>
    <property type="project" value="RHEA"/>
</dbReference>
<dbReference type="EC" id="3.6.4.13" evidence="14"/>
<keyword evidence="8 14" id="KW-0694">RNA-binding</keyword>
<feature type="domain" description="Helicase C-terminal" evidence="17">
    <location>
        <begin position="254"/>
        <end position="414"/>
    </location>
</feature>
<dbReference type="EMBL" id="SELW01000676">
    <property type="protein sequence ID" value="TID13588.1"/>
    <property type="molecule type" value="Genomic_DNA"/>
</dbReference>
<dbReference type="GO" id="GO:0003724">
    <property type="term" value="F:RNA helicase activity"/>
    <property type="evidence" value="ECO:0007669"/>
    <property type="project" value="UniProtKB-EC"/>
</dbReference>
<organism evidence="19 20">
    <name type="scientific">Pichia inconspicua</name>
    <dbReference type="NCBI Taxonomy" id="52247"/>
    <lineage>
        <taxon>Eukaryota</taxon>
        <taxon>Fungi</taxon>
        <taxon>Dikarya</taxon>
        <taxon>Ascomycota</taxon>
        <taxon>Saccharomycotina</taxon>
        <taxon>Pichiomycetes</taxon>
        <taxon>Pichiales</taxon>
        <taxon>Pichiaceae</taxon>
        <taxon>Pichia</taxon>
    </lineage>
</organism>
<feature type="region of interest" description="Disordered" evidence="15">
    <location>
        <begin position="512"/>
        <end position="585"/>
    </location>
</feature>
<keyword evidence="10" id="KW-0539">Nucleus</keyword>
<dbReference type="InterPro" id="IPR011545">
    <property type="entry name" value="DEAD/DEAH_box_helicase_dom"/>
</dbReference>
<feature type="domain" description="DEAD-box RNA helicase Q" evidence="18">
    <location>
        <begin position="11"/>
        <end position="39"/>
    </location>
</feature>
<evidence type="ECO:0000256" key="2">
    <source>
        <dbReference type="ARBA" id="ARBA00022517"/>
    </source>
</evidence>
<dbReference type="InterPro" id="IPR025313">
    <property type="entry name" value="SPB4-like_CTE"/>
</dbReference>
<dbReference type="GO" id="GO:0003723">
    <property type="term" value="F:RNA binding"/>
    <property type="evidence" value="ECO:0007669"/>
    <property type="project" value="UniProtKB-UniRule"/>
</dbReference>
<reference evidence="19 20" key="1">
    <citation type="journal article" date="2019" name="Front. Genet.">
        <title>Whole-Genome Sequencing of the Opportunistic Yeast Pathogen Candida inconspicua Uncovers Its Hybrid Origin.</title>
        <authorList>
            <person name="Mixao V."/>
            <person name="Hansen A.P."/>
            <person name="Saus E."/>
            <person name="Boekhout T."/>
            <person name="Lass-Florl C."/>
            <person name="Gabaldon T."/>
        </authorList>
    </citation>
    <scope>NUCLEOTIDE SEQUENCE [LARGE SCALE GENOMIC DNA]</scope>
    <source>
        <strain evidence="19 20">CBS 180</strain>
    </source>
</reference>
<evidence type="ECO:0000313" key="20">
    <source>
        <dbReference type="Proteomes" id="UP000307173"/>
    </source>
</evidence>
<dbReference type="InterPro" id="IPR000629">
    <property type="entry name" value="RNA-helicase_DEAD-box_CS"/>
</dbReference>
<dbReference type="InterPro" id="IPR001650">
    <property type="entry name" value="Helicase_C-like"/>
</dbReference>
<keyword evidence="6 13" id="KW-0347">Helicase</keyword>
<dbReference type="CDD" id="cd17960">
    <property type="entry name" value="DEADc_DDX55"/>
    <property type="match status" value="1"/>
</dbReference>
<dbReference type="GO" id="GO:0006364">
    <property type="term" value="P:rRNA processing"/>
    <property type="evidence" value="ECO:0007669"/>
    <property type="project" value="UniProtKB-KW"/>
</dbReference>
<protein>
    <recommendedName>
        <fullName evidence="14">ATP-dependent RNA helicase</fullName>
        <ecNumber evidence="14">3.6.4.13</ecNumber>
    </recommendedName>
</protein>
<dbReference type="Pfam" id="PF00271">
    <property type="entry name" value="Helicase_C"/>
    <property type="match status" value="1"/>
</dbReference>
<dbReference type="SMART" id="SM00490">
    <property type="entry name" value="HELICc"/>
    <property type="match status" value="1"/>
</dbReference>
<dbReference type="Proteomes" id="UP000307173">
    <property type="component" value="Unassembled WGS sequence"/>
</dbReference>
<dbReference type="PROSITE" id="PS00039">
    <property type="entry name" value="DEAD_ATP_HELICASE"/>
    <property type="match status" value="1"/>
</dbReference>
<name>A0A4T0WVE1_9ASCO</name>
<proteinExistence type="inferred from homology"/>
<evidence type="ECO:0000259" key="17">
    <source>
        <dbReference type="PROSITE" id="PS51194"/>
    </source>
</evidence>
<evidence type="ECO:0000259" key="16">
    <source>
        <dbReference type="PROSITE" id="PS51192"/>
    </source>
</evidence>
<feature type="region of interest" description="Disordered" evidence="15">
    <location>
        <begin position="595"/>
        <end position="614"/>
    </location>
</feature>
<evidence type="ECO:0000256" key="7">
    <source>
        <dbReference type="ARBA" id="ARBA00022840"/>
    </source>
</evidence>
<evidence type="ECO:0000313" key="19">
    <source>
        <dbReference type="EMBL" id="TID13588.1"/>
    </source>
</evidence>
<dbReference type="PROSITE" id="PS51194">
    <property type="entry name" value="HELICASE_CTER"/>
    <property type="match status" value="1"/>
</dbReference>
<feature type="compositionally biased region" description="Basic and acidic residues" evidence="15">
    <location>
        <begin position="512"/>
        <end position="537"/>
    </location>
</feature>
<keyword evidence="7 13" id="KW-0067">ATP-binding</keyword>
<evidence type="ECO:0000256" key="5">
    <source>
        <dbReference type="ARBA" id="ARBA00022801"/>
    </source>
</evidence>
<comment type="domain">
    <text evidence="14">The Q motif is unique to and characteristic of the DEAD box family of RNA helicases and controls ATP binding and hydrolysis.</text>
</comment>
<feature type="short sequence motif" description="Q motif" evidence="12">
    <location>
        <begin position="11"/>
        <end position="39"/>
    </location>
</feature>
<dbReference type="SMART" id="SM01178">
    <property type="entry name" value="DUF4217"/>
    <property type="match status" value="1"/>
</dbReference>
<comment type="caution">
    <text evidence="19">The sequence shown here is derived from an EMBL/GenBank/DDBJ whole genome shotgun (WGS) entry which is preliminary data.</text>
</comment>
<evidence type="ECO:0000256" key="12">
    <source>
        <dbReference type="PROSITE-ProRule" id="PRU00552"/>
    </source>
</evidence>
<evidence type="ECO:0000256" key="15">
    <source>
        <dbReference type="SAM" id="MobiDB-lite"/>
    </source>
</evidence>
<keyword evidence="20" id="KW-1185">Reference proteome</keyword>
<dbReference type="InterPro" id="IPR056330">
    <property type="entry name" value="CTT_SPB4"/>
</dbReference>
<feature type="domain" description="Helicase ATP-binding" evidence="16">
    <location>
        <begin position="42"/>
        <end position="226"/>
    </location>
</feature>
<accession>A0A4T0WVE1</accession>
<dbReference type="InterPro" id="IPR014014">
    <property type="entry name" value="RNA_helicase_DEAD_Q_motif"/>
</dbReference>
<dbReference type="Pfam" id="PF00270">
    <property type="entry name" value="DEAD"/>
    <property type="match status" value="1"/>
</dbReference>
<evidence type="ECO:0000256" key="6">
    <source>
        <dbReference type="ARBA" id="ARBA00022806"/>
    </source>
</evidence>
<keyword evidence="3" id="KW-0698">rRNA processing</keyword>
<evidence type="ECO:0000256" key="13">
    <source>
        <dbReference type="RuleBase" id="RU000492"/>
    </source>
</evidence>
<keyword evidence="9" id="KW-0175">Coiled coil</keyword>
<dbReference type="InterPro" id="IPR027417">
    <property type="entry name" value="P-loop_NTPase"/>
</dbReference>
<dbReference type="PROSITE" id="PS51192">
    <property type="entry name" value="HELICASE_ATP_BIND_1"/>
    <property type="match status" value="1"/>
</dbReference>
<gene>
    <name evidence="19" type="ORF">CANINC_004850</name>
</gene>
<keyword evidence="4 13" id="KW-0547">Nucleotide-binding</keyword>
<dbReference type="Gene3D" id="3.40.50.300">
    <property type="entry name" value="P-loop containing nucleotide triphosphate hydrolases"/>
    <property type="match status" value="2"/>
</dbReference>
<dbReference type="GO" id="GO:0005730">
    <property type="term" value="C:nucleolus"/>
    <property type="evidence" value="ECO:0007669"/>
    <property type="project" value="UniProtKB-SubCell"/>
</dbReference>
<dbReference type="SMART" id="SM00487">
    <property type="entry name" value="DEXDc"/>
    <property type="match status" value="1"/>
</dbReference>
<dbReference type="AlphaFoldDB" id="A0A4T0WVE1"/>
<feature type="compositionally biased region" description="Basic and acidic residues" evidence="15">
    <location>
        <begin position="544"/>
        <end position="577"/>
    </location>
</feature>
<dbReference type="SUPFAM" id="SSF52540">
    <property type="entry name" value="P-loop containing nucleoside triphosphate hydrolases"/>
    <property type="match status" value="1"/>
</dbReference>
<dbReference type="OrthoDB" id="7396459at2759"/>
<evidence type="ECO:0000256" key="1">
    <source>
        <dbReference type="ARBA" id="ARBA00004604"/>
    </source>
</evidence>
<keyword evidence="5 13" id="KW-0378">Hydrolase</keyword>
<dbReference type="STRING" id="52247.A0A4T0WVE1"/>
<dbReference type="PANTHER" id="PTHR24031">
    <property type="entry name" value="RNA HELICASE"/>
    <property type="match status" value="1"/>
</dbReference>
<comment type="catalytic activity">
    <reaction evidence="14">
        <text>ATP + H2O = ADP + phosphate + H(+)</text>
        <dbReference type="Rhea" id="RHEA:13065"/>
        <dbReference type="ChEBI" id="CHEBI:15377"/>
        <dbReference type="ChEBI" id="CHEBI:15378"/>
        <dbReference type="ChEBI" id="CHEBI:30616"/>
        <dbReference type="ChEBI" id="CHEBI:43474"/>
        <dbReference type="ChEBI" id="CHEBI:456216"/>
        <dbReference type="EC" id="3.6.4.13"/>
    </reaction>
</comment>
<dbReference type="GO" id="GO:0005524">
    <property type="term" value="F:ATP binding"/>
    <property type="evidence" value="ECO:0007669"/>
    <property type="project" value="UniProtKB-UniRule"/>
</dbReference>
<keyword evidence="2" id="KW-0690">Ribosome biogenesis</keyword>
<dbReference type="CDD" id="cd18787">
    <property type="entry name" value="SF2_C_DEAD"/>
    <property type="match status" value="1"/>
</dbReference>
<evidence type="ECO:0000256" key="9">
    <source>
        <dbReference type="ARBA" id="ARBA00023054"/>
    </source>
</evidence>
<dbReference type="InterPro" id="IPR014001">
    <property type="entry name" value="Helicase_ATP-bd"/>
</dbReference>
<evidence type="ECO:0000256" key="4">
    <source>
        <dbReference type="ARBA" id="ARBA00022741"/>
    </source>
</evidence>
<evidence type="ECO:0000256" key="14">
    <source>
        <dbReference type="RuleBase" id="RU365068"/>
    </source>
</evidence>
<dbReference type="PROSITE" id="PS51195">
    <property type="entry name" value="Q_MOTIF"/>
    <property type="match status" value="1"/>
</dbReference>
<evidence type="ECO:0000256" key="11">
    <source>
        <dbReference type="ARBA" id="ARBA00038002"/>
    </source>
</evidence>
<dbReference type="Pfam" id="PF23681">
    <property type="entry name" value="CTT_SPB4"/>
    <property type="match status" value="1"/>
</dbReference>
<comment type="subcellular location">
    <subcellularLocation>
        <location evidence="1">Nucleus</location>
        <location evidence="1">Nucleolus</location>
    </subcellularLocation>
</comment>
<comment type="similarity">
    <text evidence="11">Belongs to the DEAD box helicase family. DDX55/SPB4 subfamily.</text>
</comment>
<comment type="function">
    <text evidence="14">RNA helicase.</text>
</comment>
<evidence type="ECO:0000256" key="10">
    <source>
        <dbReference type="ARBA" id="ARBA00023242"/>
    </source>
</evidence>
<evidence type="ECO:0000256" key="3">
    <source>
        <dbReference type="ARBA" id="ARBA00022552"/>
    </source>
</evidence>
<evidence type="ECO:0000259" key="18">
    <source>
        <dbReference type="PROSITE" id="PS51195"/>
    </source>
</evidence>
<evidence type="ECO:0000256" key="8">
    <source>
        <dbReference type="ARBA" id="ARBA00022884"/>
    </source>
</evidence>
<dbReference type="Pfam" id="PF13959">
    <property type="entry name" value="CTE_SPB4"/>
    <property type="match status" value="1"/>
</dbReference>
<sequence>MSKKEVASVSWDSLSYKIQPWIQDAMTTLGYVTMTPVQASTIPLLSQHKDVVVEAVTGSGKTLSYVIPVLEKVMKLMKEGDLRKGYFGALIVAPTRELADQIDSVIHSILSLQPDDHTKIKSQRLVGSLQSVREDLSTFMTEKPQILVGTPGRIIDFLSNKSVLTSKCEILILDEADKLLDIGFINDTQSIVRLLPSQRRTGLFSATISGAGNEIFKTGMTNPVKVTVKSSSLSANAAPESLNLSYMVVDPELKLKLLFEMVLKFRFKKAIVYFPTNFHVTQFYGLFTYLLEQSNKHSSEIALMSLHGKLDAKPRLKTLSNFAEGYATKSVLFTTDVAARGLDIPDVDLVIQLDPPTEPDVFLHRCGRTGRANKIGNAITMLADNRELDYVTFLEVKNIVLKHQDTPTLSEESSKWFDDYYTKWLLIDRIRYDHAVRCYVAYAKYYSKHVASSIFRMAEIDYKKLAKLHGLRRYPKMPENKYIKDFPEDGWFDNSINFDTYAYKDPVKEQERLTELKSEQRKKERKEKALMKKHLADKNSAWSKKIDGKETKQERREKLAKRREAVENEIKRQREQQDSDDSEVEVDWKDLVRANKKKKKVTSQTQPNGFFDDL</sequence>